<dbReference type="AlphaFoldDB" id="A0AB34JI30"/>
<dbReference type="NCBIfam" id="TIGR01444">
    <property type="entry name" value="fkbM_fam"/>
    <property type="match status" value="1"/>
</dbReference>
<dbReference type="InterPro" id="IPR050426">
    <property type="entry name" value="Glycosyltransferase_28"/>
</dbReference>
<comment type="caution">
    <text evidence="3">The sequence shown here is derived from an EMBL/GenBank/DDBJ whole genome shotgun (WGS) entry which is preliminary data.</text>
</comment>
<dbReference type="SUPFAM" id="SSF53756">
    <property type="entry name" value="UDP-Glycosyltransferase/glycogen phosphorylase"/>
    <property type="match status" value="2"/>
</dbReference>
<reference evidence="3 4" key="1">
    <citation type="journal article" date="2024" name="Science">
        <title>Giant polyketide synthase enzymes in the biosynthesis of giant marine polyether toxins.</title>
        <authorList>
            <person name="Fallon T.R."/>
            <person name="Shende V.V."/>
            <person name="Wierzbicki I.H."/>
            <person name="Pendleton A.L."/>
            <person name="Watervoot N.F."/>
            <person name="Auber R.P."/>
            <person name="Gonzalez D.J."/>
            <person name="Wisecaver J.H."/>
            <person name="Moore B.S."/>
        </authorList>
    </citation>
    <scope>NUCLEOTIDE SEQUENCE [LARGE SCALE GENOMIC DNA]</scope>
    <source>
        <strain evidence="3 4">12B1</strain>
    </source>
</reference>
<proteinExistence type="predicted"/>
<evidence type="ECO:0000259" key="1">
    <source>
        <dbReference type="Pfam" id="PF05050"/>
    </source>
</evidence>
<dbReference type="Pfam" id="PF05050">
    <property type="entry name" value="Methyltransf_21"/>
    <property type="match status" value="1"/>
</dbReference>
<feature type="domain" description="Erythromycin biosynthesis protein CIII-like C-terminal" evidence="2">
    <location>
        <begin position="358"/>
        <end position="451"/>
    </location>
</feature>
<evidence type="ECO:0000259" key="2">
    <source>
        <dbReference type="Pfam" id="PF06722"/>
    </source>
</evidence>
<organism evidence="3 4">
    <name type="scientific">Prymnesium parvum</name>
    <name type="common">Toxic golden alga</name>
    <dbReference type="NCBI Taxonomy" id="97485"/>
    <lineage>
        <taxon>Eukaryota</taxon>
        <taxon>Haptista</taxon>
        <taxon>Haptophyta</taxon>
        <taxon>Prymnesiophyceae</taxon>
        <taxon>Prymnesiales</taxon>
        <taxon>Prymnesiaceae</taxon>
        <taxon>Prymnesium</taxon>
    </lineage>
</organism>
<gene>
    <name evidence="3" type="ORF">AB1Y20_020912</name>
</gene>
<evidence type="ECO:0000313" key="3">
    <source>
        <dbReference type="EMBL" id="KAL1521240.1"/>
    </source>
</evidence>
<dbReference type="Gene3D" id="3.40.50.150">
    <property type="entry name" value="Vaccinia Virus protein VP39"/>
    <property type="match status" value="1"/>
</dbReference>
<dbReference type="Pfam" id="PF06722">
    <property type="entry name" value="EryCIII-like_C"/>
    <property type="match status" value="1"/>
</dbReference>
<keyword evidence="4" id="KW-1185">Reference proteome</keyword>
<dbReference type="InterPro" id="IPR010610">
    <property type="entry name" value="EryCIII-like_C"/>
</dbReference>
<dbReference type="Gene3D" id="3.40.50.2000">
    <property type="entry name" value="Glycogen Phosphorylase B"/>
    <property type="match status" value="3"/>
</dbReference>
<dbReference type="PANTHER" id="PTHR48050:SF11">
    <property type="entry name" value="GLYCOSYLTRANSFERASE"/>
    <property type="match status" value="1"/>
</dbReference>
<name>A0AB34JI30_PRYPA</name>
<feature type="domain" description="Methyltransferase FkbM" evidence="1">
    <location>
        <begin position="576"/>
        <end position="743"/>
    </location>
</feature>
<dbReference type="InterPro" id="IPR029063">
    <property type="entry name" value="SAM-dependent_MTases_sf"/>
</dbReference>
<dbReference type="InterPro" id="IPR006342">
    <property type="entry name" value="FkbM_mtfrase"/>
</dbReference>
<dbReference type="SUPFAM" id="SSF53335">
    <property type="entry name" value="S-adenosyl-L-methionine-dependent methyltransferases"/>
    <property type="match status" value="1"/>
</dbReference>
<accession>A0AB34JI30</accession>
<dbReference type="PANTHER" id="PTHR48050">
    <property type="entry name" value="STEROL 3-BETA-GLUCOSYLTRANSFERASE"/>
    <property type="match status" value="1"/>
</dbReference>
<sequence>MAVLFVALGTRGDVEPLLRLARALARRGVAVTFITHRAHRRLSFDCIRLVCTHTDPLRPPAPSAAAEEYAAAARCCAAAPPQLLVFNLFSLGAWHVAQRFALPSLALSPCLVPYEPPLSFASAFAERHPALYARLQEPQAGQVGWADVMHWMWPLWSERWDGLQEQLGLDGVPCAAPCATTPLLYAISPALLPRPSYWPEAARVLGFIFDDSPPDAPPAGVADGALYVGFGSSSELLLRPPRAAGGALALAVLSSALHAAEQEGCPLLLHCCGCRRAPLGFAVARPCRSPHAPLLSRTPPERWPPHSAPPHPINARAPTASDPLTASDFSSTAHALTCRSQLRDCWREALSLSPAERASVRVVRQGVHIAFAEDFLAHEHVFPRCTAVFHHGGAGTCAAALLAGTPQLILPLIFDQCANAERLQYHDVAAALKPSLLSGEYLLDKLREVTLPAAREACAAWKQRVRQEEGLPRVLEFVLARLAEGGGETAAAGEGRAAGRWGGAALLDAAVRWKRRRERESEDAPVVLRLPDGQSVRCASLAEGTWISDEVYGQACYLPAGSGVQLPSRPHATLVDAGANVGIFSLWAAARCPLARVIAIEPAPRTFELLRSNVQAAGMESRVLLHNAALGASAGVSQLSFYPRMPGNSTLHPAAKWEERVAFRSERWAEMYEEEQVECKVLTLSDLLHQHGVVEVALLKIDVEHHELAVLEGVAEDTWRHILQVVVETHTELLCEQVLSLLRQHYSVVGQCPDLSLAQSGLHHAIMWARSPREEQHTQPE</sequence>
<evidence type="ECO:0000313" key="4">
    <source>
        <dbReference type="Proteomes" id="UP001515480"/>
    </source>
</evidence>
<protein>
    <recommendedName>
        <fullName evidence="5">Methyltransferase FkbM domain-containing protein</fullName>
    </recommendedName>
</protein>
<dbReference type="CDD" id="cd02440">
    <property type="entry name" value="AdoMet_MTases"/>
    <property type="match status" value="1"/>
</dbReference>
<dbReference type="EMBL" id="JBGBPQ010000007">
    <property type="protein sequence ID" value="KAL1521240.1"/>
    <property type="molecule type" value="Genomic_DNA"/>
</dbReference>
<dbReference type="GO" id="GO:0016757">
    <property type="term" value="F:glycosyltransferase activity"/>
    <property type="evidence" value="ECO:0007669"/>
    <property type="project" value="UniProtKB-ARBA"/>
</dbReference>
<evidence type="ECO:0008006" key="5">
    <source>
        <dbReference type="Google" id="ProtNLM"/>
    </source>
</evidence>
<dbReference type="Proteomes" id="UP001515480">
    <property type="component" value="Unassembled WGS sequence"/>
</dbReference>